<proteinExistence type="predicted"/>
<evidence type="ECO:0000313" key="1">
    <source>
        <dbReference type="EMBL" id="STZ55397.1"/>
    </source>
</evidence>
<dbReference type="EMBL" id="UGQQ01000001">
    <property type="protein sequence ID" value="STZ55397.1"/>
    <property type="molecule type" value="Genomic_DNA"/>
</dbReference>
<dbReference type="Proteomes" id="UP000254945">
    <property type="component" value="Unassembled WGS sequence"/>
</dbReference>
<sequence>MPNIRGYSLALFGQIDQEAIDADKNPGPMNDAVLATIENFLPNSTGLGQRGWYRELESFLGSVQLPDPSRELFRFPTFDEATAALGGMKPMRTRSARSFELFDEDRHPALARAAYAVLVIEKIRSVKNSFTTQQIPRDERLMQILPGILDPWPVEKERGILTPDDKVDAFAMRFDEMVDRDSFMRVTGEQISPEFAERSKPCFGTLEDSGGQYCSTLYTDSEDLNLTVDDIKKIIHPLNWDLCCPTFFHKMTEQQQPLTADGWFRIVESISAEPDEYLLQTALCFSFDEREDDEGNGKGIIINYKLDTNRTGEDLSAGIVEIDNGYLWVTPTRKGPDGKGVRIRTSKEERVNGLSPTATAALGCLLGWSDNGKEMLAGAAHKAIDGTLPMPAGRTLKGWPNKAAMAGAVDQGPPTVPPDVPPTLPINFPDTVDDTRDLAKSLVEKVTSNIGGAVSRWMDGLVRHDVEIITHQIGADLATWALDVYDTAERNVKPPKEGAGNG</sequence>
<evidence type="ECO:0000313" key="2">
    <source>
        <dbReference type="Proteomes" id="UP000254945"/>
    </source>
</evidence>
<protein>
    <submittedName>
        <fullName evidence="1">Uncharacterized protein</fullName>
    </submittedName>
</protein>
<accession>A0A378T5F3</accession>
<dbReference type="STRING" id="1796.ABW05_06145"/>
<name>A0A378T5F3_9MYCO</name>
<organism evidence="1 2">
    <name type="scientific">Mycolicibacterium senegalense</name>
    <dbReference type="NCBI Taxonomy" id="1796"/>
    <lineage>
        <taxon>Bacteria</taxon>
        <taxon>Bacillati</taxon>
        <taxon>Actinomycetota</taxon>
        <taxon>Actinomycetes</taxon>
        <taxon>Mycobacteriales</taxon>
        <taxon>Mycobacteriaceae</taxon>
        <taxon>Mycolicibacterium</taxon>
    </lineage>
</organism>
<reference evidence="1 2" key="1">
    <citation type="submission" date="2018-06" db="EMBL/GenBank/DDBJ databases">
        <authorList>
            <consortium name="Pathogen Informatics"/>
            <person name="Doyle S."/>
        </authorList>
    </citation>
    <scope>NUCLEOTIDE SEQUENCE [LARGE SCALE GENOMIC DNA]</scope>
    <source>
        <strain evidence="1 2">NCTC4524</strain>
    </source>
</reference>
<dbReference type="AlphaFoldDB" id="A0A378T5F3"/>
<gene>
    <name evidence="1" type="ORF">NCTC4524_03044</name>
</gene>